<dbReference type="InterPro" id="IPR023213">
    <property type="entry name" value="CAT-like_dom_sf"/>
</dbReference>
<dbReference type="EMBL" id="CAEZSN010000042">
    <property type="protein sequence ID" value="CAB4540769.1"/>
    <property type="molecule type" value="Genomic_DNA"/>
</dbReference>
<reference evidence="8" key="1">
    <citation type="submission" date="2020-05" db="EMBL/GenBank/DDBJ databases">
        <authorList>
            <person name="Chiriac C."/>
            <person name="Salcher M."/>
            <person name="Ghai R."/>
            <person name="Kavagutti S V."/>
        </authorList>
    </citation>
    <scope>NUCLEOTIDE SEQUENCE</scope>
</reference>
<comment type="cofactor">
    <cofactor evidence="1">
        <name>(R)-lipoate</name>
        <dbReference type="ChEBI" id="CHEBI:83088"/>
    </cofactor>
</comment>
<name>A0A6J6BQZ6_9ZZZZ</name>
<dbReference type="InterPro" id="IPR001078">
    <property type="entry name" value="2-oxoacid_DH_actylTfrase"/>
</dbReference>
<evidence type="ECO:0000256" key="1">
    <source>
        <dbReference type="ARBA" id="ARBA00001938"/>
    </source>
</evidence>
<keyword evidence="5" id="KW-0808">Transferase</keyword>
<keyword evidence="4" id="KW-0816">Tricarboxylic acid cycle</keyword>
<sequence length="75" mass="8067">MVFLPQVAILGTGIVGKRAVVVSDEMGNDSIAIRSMVYLALSYDHRLVDGADASRFLVDIKSRLENAAFEGNLGI</sequence>
<dbReference type="SUPFAM" id="SSF52777">
    <property type="entry name" value="CoA-dependent acyltransferases"/>
    <property type="match status" value="1"/>
</dbReference>
<evidence type="ECO:0000256" key="6">
    <source>
        <dbReference type="ARBA" id="ARBA00023315"/>
    </source>
</evidence>
<dbReference type="AlphaFoldDB" id="A0A6J6BQZ6"/>
<dbReference type="GO" id="GO:0004149">
    <property type="term" value="F:dihydrolipoyllysine-residue succinyltransferase activity"/>
    <property type="evidence" value="ECO:0007669"/>
    <property type="project" value="UniProtKB-EC"/>
</dbReference>
<dbReference type="EC" id="2.3.1.61" evidence="3"/>
<evidence type="ECO:0000313" key="8">
    <source>
        <dbReference type="EMBL" id="CAB4540769.1"/>
    </source>
</evidence>
<evidence type="ECO:0000256" key="4">
    <source>
        <dbReference type="ARBA" id="ARBA00022532"/>
    </source>
</evidence>
<organism evidence="8">
    <name type="scientific">freshwater metagenome</name>
    <dbReference type="NCBI Taxonomy" id="449393"/>
    <lineage>
        <taxon>unclassified sequences</taxon>
        <taxon>metagenomes</taxon>
        <taxon>ecological metagenomes</taxon>
    </lineage>
</organism>
<dbReference type="GO" id="GO:0006099">
    <property type="term" value="P:tricarboxylic acid cycle"/>
    <property type="evidence" value="ECO:0007669"/>
    <property type="project" value="UniProtKB-KW"/>
</dbReference>
<dbReference type="Pfam" id="PF00198">
    <property type="entry name" value="2-oxoacid_dh"/>
    <property type="match status" value="1"/>
</dbReference>
<keyword evidence="6" id="KW-0012">Acyltransferase</keyword>
<accession>A0A6J6BQZ6</accession>
<feature type="domain" description="2-oxoacid dehydrogenase acyltransferase catalytic" evidence="7">
    <location>
        <begin position="4"/>
        <end position="67"/>
    </location>
</feature>
<gene>
    <name evidence="8" type="ORF">UFOPK1433_00486</name>
</gene>
<dbReference type="Gene3D" id="3.30.559.10">
    <property type="entry name" value="Chloramphenicol acetyltransferase-like domain"/>
    <property type="match status" value="1"/>
</dbReference>
<evidence type="ECO:0000256" key="2">
    <source>
        <dbReference type="ARBA" id="ARBA00005145"/>
    </source>
</evidence>
<comment type="pathway">
    <text evidence="2">Amino-acid degradation; L-lysine degradation via saccharopine pathway; glutaryl-CoA from L-lysine: step 6/6.</text>
</comment>
<dbReference type="PANTHER" id="PTHR43416">
    <property type="entry name" value="DIHYDROLIPOYLLYSINE-RESIDUE SUCCINYLTRANSFERASE COMPONENT OF 2-OXOGLUTARATE DEHYDROGENASE COMPLEX, MITOCHONDRIAL-RELATED"/>
    <property type="match status" value="1"/>
</dbReference>
<proteinExistence type="predicted"/>
<evidence type="ECO:0000259" key="7">
    <source>
        <dbReference type="Pfam" id="PF00198"/>
    </source>
</evidence>
<dbReference type="PANTHER" id="PTHR43416:SF8">
    <property type="entry name" value="LIPOAMIDE ACYLTRANSFERASE COMPONENT OF BRANCHED-CHAIN ALPHA-KETO ACID DEHYDROGENASE COMPLEX"/>
    <property type="match status" value="1"/>
</dbReference>
<evidence type="ECO:0000256" key="3">
    <source>
        <dbReference type="ARBA" id="ARBA00012945"/>
    </source>
</evidence>
<evidence type="ECO:0000256" key="5">
    <source>
        <dbReference type="ARBA" id="ARBA00022679"/>
    </source>
</evidence>
<protein>
    <recommendedName>
        <fullName evidence="3">dihydrolipoyllysine-residue succinyltransferase</fullName>
        <ecNumber evidence="3">2.3.1.61</ecNumber>
    </recommendedName>
</protein>
<dbReference type="GO" id="GO:0005829">
    <property type="term" value="C:cytosol"/>
    <property type="evidence" value="ECO:0007669"/>
    <property type="project" value="TreeGrafter"/>
</dbReference>
<dbReference type="InterPro" id="IPR050537">
    <property type="entry name" value="2-oxoacid_dehydrogenase"/>
</dbReference>